<protein>
    <submittedName>
        <fullName evidence="4">Uncharacterized lipoprotein YddW (UPF0748 family)</fullName>
    </submittedName>
</protein>
<keyword evidence="4" id="KW-0449">Lipoprotein</keyword>
<keyword evidence="5" id="KW-1185">Reference proteome</keyword>
<dbReference type="InterPro" id="IPR052177">
    <property type="entry name" value="Divisome_Glycosyl_Hydrolase"/>
</dbReference>
<organism evidence="4 5">
    <name type="scientific">Roseateles oligotrophus</name>
    <dbReference type="NCBI Taxonomy" id="1769250"/>
    <lineage>
        <taxon>Bacteria</taxon>
        <taxon>Pseudomonadati</taxon>
        <taxon>Pseudomonadota</taxon>
        <taxon>Betaproteobacteria</taxon>
        <taxon>Burkholderiales</taxon>
        <taxon>Sphaerotilaceae</taxon>
        <taxon>Roseateles</taxon>
    </lineage>
</organism>
<evidence type="ECO:0000256" key="1">
    <source>
        <dbReference type="ARBA" id="ARBA00022729"/>
    </source>
</evidence>
<feature type="chain" id="PRO_5032677603" evidence="2">
    <location>
        <begin position="21"/>
        <end position="525"/>
    </location>
</feature>
<feature type="signal peptide" evidence="2">
    <location>
        <begin position="1"/>
        <end position="20"/>
    </location>
</feature>
<comment type="caution">
    <text evidence="4">The sequence shown here is derived from an EMBL/GenBank/DDBJ whole genome shotgun (WGS) entry which is preliminary data.</text>
</comment>
<dbReference type="SUPFAM" id="SSF51445">
    <property type="entry name" value="(Trans)glycosidases"/>
    <property type="match status" value="1"/>
</dbReference>
<dbReference type="AlphaFoldDB" id="A0A840L5P6"/>
<dbReference type="InterPro" id="IPR003790">
    <property type="entry name" value="GHL10"/>
</dbReference>
<dbReference type="Proteomes" id="UP000562027">
    <property type="component" value="Unassembled WGS sequence"/>
</dbReference>
<feature type="domain" description="Glycosyl hydrolase-like 10" evidence="3">
    <location>
        <begin position="49"/>
        <end position="366"/>
    </location>
</feature>
<dbReference type="RefSeq" id="WP_184298511.1">
    <property type="nucleotide sequence ID" value="NZ_JACHLP010000003.1"/>
</dbReference>
<keyword evidence="1 2" id="KW-0732">Signal</keyword>
<dbReference type="InterPro" id="IPR017853">
    <property type="entry name" value="GH"/>
</dbReference>
<evidence type="ECO:0000256" key="2">
    <source>
        <dbReference type="SAM" id="SignalP"/>
    </source>
</evidence>
<evidence type="ECO:0000259" key="3">
    <source>
        <dbReference type="Pfam" id="PF02638"/>
    </source>
</evidence>
<dbReference type="PROSITE" id="PS51257">
    <property type="entry name" value="PROKAR_LIPOPROTEIN"/>
    <property type="match status" value="1"/>
</dbReference>
<accession>A0A840L5P6</accession>
<name>A0A840L5P6_9BURK</name>
<dbReference type="PANTHER" id="PTHR43405:SF1">
    <property type="entry name" value="GLYCOSYL HYDROLASE DIGH"/>
    <property type="match status" value="1"/>
</dbReference>
<dbReference type="Gene3D" id="3.20.20.80">
    <property type="entry name" value="Glycosidases"/>
    <property type="match status" value="1"/>
</dbReference>
<evidence type="ECO:0000313" key="4">
    <source>
        <dbReference type="EMBL" id="MBB4843346.1"/>
    </source>
</evidence>
<reference evidence="4 5" key="1">
    <citation type="submission" date="2020-08" db="EMBL/GenBank/DDBJ databases">
        <title>Functional genomics of gut bacteria from endangered species of beetles.</title>
        <authorList>
            <person name="Carlos-Shanley C."/>
        </authorList>
    </citation>
    <scope>NUCLEOTIDE SEQUENCE [LARGE SCALE GENOMIC DNA]</scope>
    <source>
        <strain evidence="4 5">S00239</strain>
    </source>
</reference>
<dbReference type="Pfam" id="PF02638">
    <property type="entry name" value="GHL10"/>
    <property type="match status" value="1"/>
</dbReference>
<dbReference type="PROSITE" id="PS51318">
    <property type="entry name" value="TAT"/>
    <property type="match status" value="1"/>
</dbReference>
<evidence type="ECO:0000313" key="5">
    <source>
        <dbReference type="Proteomes" id="UP000562027"/>
    </source>
</evidence>
<dbReference type="InterPro" id="IPR006311">
    <property type="entry name" value="TAT_signal"/>
</dbReference>
<sequence length="525" mass="58323">MLTRRTLLTSSAAATLAACAGSPFQLGPAVPALRPAPELADQTPPVPREFRAAWVATVANIDWPSRKGLSTAEQQAEMRALLDTAVALKLNAVILQIRSSADAFYDSKLEPWSEYLTGTQGQAPLPFYDPLALWIAEAHARGLELHAWFNPFRARQSTARSEPHVNHLSQSQPQWVKRYGDQLWIDPGEPAAAEHTLAVITDVLQRYAVDGIHIDDYFYPYPVTEPSNAKQEIDFPDEPSWQRYLQGGGTLTRADWRRRNVDQLVQRIHTAIRQSSKPWVRFGISPFGLPKPSLRPAGIAGFSQYDKLYADVELWLEQGWLDYLVPQLYWPMAQTPQAFGVLLNYWRGQNPLQRHVWPGLFTSKVTDKADSWPVEEISGQIQLQRSLAPASGHAHFSMVALRQNRRGLADHLKKTVYTEPALVPATPWLEAAPPPALPPALLMSATSPGAPPDPARPLAWRLGFTPAPVPEQEARRYLVWCRHGERWSLLSGADILIPAEGLNAVVVSALSLCGVEGPRSAYRVG</sequence>
<gene>
    <name evidence="4" type="ORF">HNP55_001865</name>
</gene>
<dbReference type="PANTHER" id="PTHR43405">
    <property type="entry name" value="GLYCOSYL HYDROLASE DIGH"/>
    <property type="match status" value="1"/>
</dbReference>
<dbReference type="EMBL" id="JACHLP010000003">
    <property type="protein sequence ID" value="MBB4843346.1"/>
    <property type="molecule type" value="Genomic_DNA"/>
</dbReference>
<proteinExistence type="predicted"/>